<evidence type="ECO:0000313" key="3">
    <source>
        <dbReference type="Proteomes" id="UP000261875"/>
    </source>
</evidence>
<dbReference type="EMBL" id="CP021659">
    <property type="protein sequence ID" value="AWK15028.1"/>
    <property type="molecule type" value="Genomic_DNA"/>
</dbReference>
<keyword evidence="1" id="KW-0732">Signal</keyword>
<dbReference type="NCBIfam" id="NF040711">
    <property type="entry name" value="partner_SinI"/>
    <property type="match status" value="1"/>
</dbReference>
<dbReference type="Proteomes" id="UP000261875">
    <property type="component" value="Chromosome"/>
</dbReference>
<dbReference type="STRING" id="1878942.GCA_900128755_01501"/>
<dbReference type="InterPro" id="IPR047745">
    <property type="entry name" value="SinI-like"/>
</dbReference>
<dbReference type="KEGG" id="fsm:CCS41_12020"/>
<accession>A0A2U8I7C8</accession>
<name>A0A2U8I7C8_9GAMM</name>
<keyword evidence="3" id="KW-1185">Reference proteome</keyword>
<organism evidence="2 3">
    <name type="scientific">Candidatus Fukatsuia symbiotica</name>
    <dbReference type="NCBI Taxonomy" id="1878942"/>
    <lineage>
        <taxon>Bacteria</taxon>
        <taxon>Pseudomonadati</taxon>
        <taxon>Pseudomonadota</taxon>
        <taxon>Gammaproteobacteria</taxon>
        <taxon>Enterobacterales</taxon>
        <taxon>Yersiniaceae</taxon>
        <taxon>Candidatus Fukatsuia</taxon>
    </lineage>
</organism>
<feature type="chain" id="PRO_5015989250" description="Ornithine carbamoyltransferase" evidence="1">
    <location>
        <begin position="27"/>
        <end position="294"/>
    </location>
</feature>
<dbReference type="RefSeq" id="WP_072550709.1">
    <property type="nucleotide sequence ID" value="NZ_CP021659.1"/>
</dbReference>
<reference evidence="2 3" key="1">
    <citation type="submission" date="2017-05" db="EMBL/GenBank/DDBJ databases">
        <title>Genome sequence of Candidatus Fukatsuia symbiotica and Candidatus Hamiltonella defensa from Acyrthosiphon pisum strain 5D.</title>
        <authorList>
            <person name="Patel V.A."/>
            <person name="Chevignon G."/>
            <person name="Russell J.A."/>
            <person name="Oliver K.M."/>
        </authorList>
    </citation>
    <scope>NUCLEOTIDE SEQUENCE [LARGE SCALE GENOMIC DNA]</scope>
    <source>
        <strain evidence="2 3">5D</strain>
    </source>
</reference>
<dbReference type="OrthoDB" id="6481112at2"/>
<sequence length="294" mass="30879">MKTDFTLKKTALALALIGYSMGGAYAIMTTPTSTIKGTVPTLLNGTGIEGVDFSLQQQDQSALTTGDQISLEYIYSDIDGDLDASTVQWYAVTPKSTIPLDTALITNTLASGASGTTGRSVLKIPLSAAGATTFKVEITAISATGDPKTGNKLTIEDITTNKQAHPVVIPGPVKIASRSVLAGIYDSTDTNFDTNLIGHATNPQVDKTYVFKLWADENADQVPDDKSPTGDLTALTSYTWVLTGTSASGDANGDKRTTTADGNFLVPDNTAAERITNSKDGAQGFSLAVDYNYK</sequence>
<protein>
    <recommendedName>
        <fullName evidence="4">Ornithine carbamoyltransferase</fullName>
    </recommendedName>
</protein>
<gene>
    <name evidence="2" type="ORF">CCS41_12020</name>
</gene>
<dbReference type="AlphaFoldDB" id="A0A2U8I7C8"/>
<feature type="signal peptide" evidence="1">
    <location>
        <begin position="1"/>
        <end position="26"/>
    </location>
</feature>
<evidence type="ECO:0000256" key="1">
    <source>
        <dbReference type="SAM" id="SignalP"/>
    </source>
</evidence>
<evidence type="ECO:0000313" key="2">
    <source>
        <dbReference type="EMBL" id="AWK15028.1"/>
    </source>
</evidence>
<proteinExistence type="predicted"/>
<evidence type="ECO:0008006" key="4">
    <source>
        <dbReference type="Google" id="ProtNLM"/>
    </source>
</evidence>